<evidence type="ECO:0000313" key="1">
    <source>
        <dbReference type="EMBL" id="SEA98213.1"/>
    </source>
</evidence>
<keyword evidence="2" id="KW-1185">Reference proteome</keyword>
<accession>A0A1H4FLH3</accession>
<sequence>MITVEKLGVILSPTTLAIENTDVIYPSIYKDSLENKHKI</sequence>
<proteinExistence type="predicted"/>
<evidence type="ECO:0000313" key="2">
    <source>
        <dbReference type="Proteomes" id="UP000198951"/>
    </source>
</evidence>
<gene>
    <name evidence="1" type="ORF">SAMN05443667_11412</name>
</gene>
<reference evidence="2" key="1">
    <citation type="submission" date="2016-10" db="EMBL/GenBank/DDBJ databases">
        <authorList>
            <person name="Varghese N."/>
            <person name="Submissions S."/>
        </authorList>
    </citation>
    <scope>NUCLEOTIDE SEQUENCE [LARGE SCALE GENOMIC DNA]</scope>
    <source>
        <strain evidence="2">DSM 22376</strain>
    </source>
</reference>
<protein>
    <submittedName>
        <fullName evidence="1">Uncharacterized protein</fullName>
    </submittedName>
</protein>
<dbReference type="AlphaFoldDB" id="A0A1H4FLH3"/>
<dbReference type="Proteomes" id="UP000198951">
    <property type="component" value="Unassembled WGS sequence"/>
</dbReference>
<dbReference type="EMBL" id="FNRD01000014">
    <property type="protein sequence ID" value="SEA98213.1"/>
    <property type="molecule type" value="Genomic_DNA"/>
</dbReference>
<organism evidence="1 2">
    <name type="scientific">Flavobacterium gillisiae</name>
    <dbReference type="NCBI Taxonomy" id="150146"/>
    <lineage>
        <taxon>Bacteria</taxon>
        <taxon>Pseudomonadati</taxon>
        <taxon>Bacteroidota</taxon>
        <taxon>Flavobacteriia</taxon>
        <taxon>Flavobacteriales</taxon>
        <taxon>Flavobacteriaceae</taxon>
        <taxon>Flavobacterium</taxon>
    </lineage>
</organism>
<name>A0A1H4FLH3_9FLAO</name>
<dbReference type="STRING" id="150146.SAMN05443667_11412"/>